<feature type="repeat" description="NHL" evidence="2">
    <location>
        <begin position="179"/>
        <end position="207"/>
    </location>
</feature>
<dbReference type="InterPro" id="IPR001258">
    <property type="entry name" value="NHL_repeat"/>
</dbReference>
<dbReference type="InterPro" id="IPR002859">
    <property type="entry name" value="PKD/REJ-like"/>
</dbReference>
<evidence type="ECO:0000259" key="4">
    <source>
        <dbReference type="Pfam" id="PF02010"/>
    </source>
</evidence>
<feature type="repeat" description="NHL" evidence="2">
    <location>
        <begin position="1181"/>
        <end position="1217"/>
    </location>
</feature>
<dbReference type="Proteomes" id="UP000663844">
    <property type="component" value="Unassembled WGS sequence"/>
</dbReference>
<reference evidence="5" key="1">
    <citation type="submission" date="2021-02" db="EMBL/GenBank/DDBJ databases">
        <authorList>
            <person name="Nowell W R."/>
        </authorList>
    </citation>
    <scope>NUCLEOTIDE SEQUENCE</scope>
</reference>
<sequence>MWLLLLFVGPILGVPYNQPKLCANASWNATAITFANSTAVGTTPYGIFVNSNNTVYVADRLNSRVQVWLNGNTTPTRTISGGLSLPYSLFVTDNGDIYVDNANTNQRIDKWGSNSNSSVPAMYVCAQCYGVFVDINNMLYCSMYASHKIVSQSLNNSLNIWNLVAGTGTAGTTSLTLHNPRGIFVDNSLNLYVADSTNDRIQIFSSGQLNGTTISTGTITINNPTAVVLDADGYLFIVDSSNHRLIGSNAYGFRCIAACSGYGTQSNQLYNPLTLSFDSYGNIFVTDQTNNRIQKFLLITNSCNGTTTNTTITSINTTQSVPLVTNSTTASSSKLLSYNLPKFAATTSWSANGITFTTSTVVGTLPFSLFVDTNNTIYVAGWDVGSVYIWREGSNAPTRNLTGGLSYPYGMFVAVNGDIYVDNGNTNSRIDKWTTNSTVSVPAMNVKGACWGVFLDIQNNLYCSMNALNQVIVKSMTTNSNMWRVAAGADCAVPSTNTLSAPRGIYVDTDLNLYVADCGNNRIQLFLSGQLIGKTVAGTGAAGTIDLSCPTGITFDANGYIFIADCSNHRIVAAGPNGYRCLFGCIGSAAAASNQLYYPSSLNFDTYGNLYIDDDYNNRIQKFLIINTFTGVTVNQPNFCPSTTWYTAGITITNSSTVGTRPYGVFVSINNTIYVTDQNHSRVVMWFEGSINLDGVFSGGLNDPYAVFVTPKGDLYVDNGISYSRVDKWSSNSNTSTPALTIPEECYGLFIDTSNVIYCASTAAHRVVKRWLNDNVTTSSIIAGTGTAGATATTLNRPVGIFIDTQFNLYVADSVNNRIQMFPLNVFTAVTIVGATAPGTITLNTPYGITLDANGYLFITDYTNNRIIGSGPYGYRCLFGCTSVAGSASTQLYYPSSLSFDTYGNLFVADYYNGRILKFILASNSCSLSYNQPTFCSNALWYSNASTFASSSTIGSLPYGIFIDGINTVYVTNRINNTIPVWPQWSSTPTRNISGNLNRSYSIFVSINGDVYVDNGYTNGRVDKFTFNTSNVITVMNVSGSCYGLFVDSINNLYCSLKDFHQVVTLLLNNGTTIPTIAAGNGSAGSLSNMLNSPQGIYVDSNLNLYIADSANNRIQFVQTGQLNGVAIAGNGSSTSIILNYPTGIVLDANGYLFIVDSYNHRIVGSSSSGFRCLIGCSGGGSTSSQLSYPQSMAFDSYGNIYVTDRNNSRVQQFTLQSNNCILQQVAAVPQVVLPRAVVVPQVAPRLQAVLPQVALLLPPVLLLPAATLLQVPLPLLPAVLLRPVILPQVALLPPPPAVLLLRAVIQLQVPLLLLLVLQQVVAVLQVAPAPPQAALPVLLLPAVILLQVPLQVPLLPLLLVRAVILPQEAVLLLALTLLQVAVLLLALILLQVALLLLAVTLLLPPRPVVRLRVATVLQVALLPLAAVPALVVPQVAAPPPPAVPQVALLPLAAVPVVPRAAAPPPAVVPQVALLPPAAVPQVVPPPAVPQVVPPRAAALPQLPLLQLAAVPVVPRAAAPPPPVVVPQVALLPLPAVPRSTVAEDTTQSPEVQDSTIISSTTSITTSQQLDIHRSCYAPTITLIPSQSSLASPLQFRRSQDFSISSIIGFNCNGSLARETQWTVKNCTSSSCLSQIQLNEKVITTLSEFYAPAKTFAYGIYELTLTVTMTKSPSLKSSSSAYVRITPTGITPNLVELGTSMVTRGHQQNLLLDPGTFSVDPDEDSFNASKWKYEYYCRVYDESYNFPNLQGILLSIDDPRVDPLDPSCLSSRSDNGTQLIFGNLTLSPKSSLTILGGSLQSNRTYQFMVYMENRQNSSLQATGYVLVTVTDTQPQLVAVGCVIGVMCVPNQEFQVLNPTTQVALFTVCVDICPIILNISWNVYQGEQNSSSNSTQWSLFNDIILYENIWFFGKTTSNFTATNQLFLDNPTINFWRFEVVYTFITETSSSALNFVMNQSPTNGSCSINPQNGSTSTLFTISCPHWFDEDGIQDYSVFVWTKDSSEKIFIAFSPVPDFQVRLPSGDNQTSLLNIMIYVRDLLDCVTQVNMSSINVVQNSTEINSLIVNLQSFEN</sequence>
<name>A0A819PCT3_9BILA</name>
<dbReference type="GO" id="GO:0008270">
    <property type="term" value="F:zinc ion binding"/>
    <property type="evidence" value="ECO:0007669"/>
    <property type="project" value="UniProtKB-KW"/>
</dbReference>
<dbReference type="PANTHER" id="PTHR24104">
    <property type="entry name" value="E3 UBIQUITIN-PROTEIN LIGASE NHLRC1-RELATED"/>
    <property type="match status" value="1"/>
</dbReference>
<organism evidence="5 6">
    <name type="scientific">Adineta steineri</name>
    <dbReference type="NCBI Taxonomy" id="433720"/>
    <lineage>
        <taxon>Eukaryota</taxon>
        <taxon>Metazoa</taxon>
        <taxon>Spiralia</taxon>
        <taxon>Gnathifera</taxon>
        <taxon>Rotifera</taxon>
        <taxon>Eurotatoria</taxon>
        <taxon>Bdelloidea</taxon>
        <taxon>Adinetida</taxon>
        <taxon>Adinetidae</taxon>
        <taxon>Adineta</taxon>
    </lineage>
</organism>
<feature type="transmembrane region" description="Helical" evidence="3">
    <location>
        <begin position="1416"/>
        <end position="1437"/>
    </location>
</feature>
<feature type="non-terminal residue" evidence="5">
    <location>
        <position position="1"/>
    </location>
</feature>
<feature type="repeat" description="NHL" evidence="2">
    <location>
        <begin position="546"/>
        <end position="577"/>
    </location>
</feature>
<evidence type="ECO:0000313" key="6">
    <source>
        <dbReference type="Proteomes" id="UP000663844"/>
    </source>
</evidence>
<keyword evidence="1" id="KW-0677">Repeat</keyword>
<keyword evidence="3" id="KW-1133">Transmembrane helix</keyword>
<evidence type="ECO:0000256" key="1">
    <source>
        <dbReference type="ARBA" id="ARBA00022737"/>
    </source>
</evidence>
<evidence type="ECO:0000256" key="3">
    <source>
        <dbReference type="SAM" id="Phobius"/>
    </source>
</evidence>
<dbReference type="Gene3D" id="2.120.10.30">
    <property type="entry name" value="TolB, C-terminal domain"/>
    <property type="match status" value="4"/>
</dbReference>
<feature type="transmembrane region" description="Helical" evidence="3">
    <location>
        <begin position="1371"/>
        <end position="1404"/>
    </location>
</feature>
<feature type="domain" description="PKD/REJ-like" evidence="4">
    <location>
        <begin position="1610"/>
        <end position="2056"/>
    </location>
</feature>
<dbReference type="Gene3D" id="2.40.10.500">
    <property type="match status" value="4"/>
</dbReference>
<keyword evidence="3" id="KW-0812">Transmembrane</keyword>
<dbReference type="InterPro" id="IPR011042">
    <property type="entry name" value="6-blade_b-propeller_TolB-like"/>
</dbReference>
<protein>
    <recommendedName>
        <fullName evidence="4">PKD/REJ-like domain-containing protein</fullName>
    </recommendedName>
</protein>
<evidence type="ECO:0000313" key="5">
    <source>
        <dbReference type="EMBL" id="CAF4007673.1"/>
    </source>
</evidence>
<dbReference type="PANTHER" id="PTHR24104:SF25">
    <property type="entry name" value="PROTEIN LIN-41"/>
    <property type="match status" value="1"/>
</dbReference>
<dbReference type="EMBL" id="CAJOAZ010003440">
    <property type="protein sequence ID" value="CAF4007673.1"/>
    <property type="molecule type" value="Genomic_DNA"/>
</dbReference>
<feature type="repeat" description="NHL" evidence="2">
    <location>
        <begin position="1082"/>
        <end position="1121"/>
    </location>
</feature>
<proteinExistence type="predicted"/>
<dbReference type="Pfam" id="PF01436">
    <property type="entry name" value="NHL"/>
    <property type="match status" value="5"/>
</dbReference>
<dbReference type="InterPro" id="IPR050952">
    <property type="entry name" value="TRIM-NHL_E3_ligases"/>
</dbReference>
<keyword evidence="3" id="KW-0472">Membrane</keyword>
<dbReference type="Pfam" id="PF02010">
    <property type="entry name" value="REJ"/>
    <property type="match status" value="1"/>
</dbReference>
<dbReference type="CDD" id="cd05819">
    <property type="entry name" value="NHL"/>
    <property type="match status" value="4"/>
</dbReference>
<evidence type="ECO:0000256" key="2">
    <source>
        <dbReference type="PROSITE-ProRule" id="PRU00504"/>
    </source>
</evidence>
<comment type="caution">
    <text evidence="5">The sequence shown here is derived from an EMBL/GenBank/DDBJ whole genome shotgun (WGS) entry which is preliminary data.</text>
</comment>
<feature type="repeat" description="NHL" evidence="2">
    <location>
        <begin position="499"/>
        <end position="529"/>
    </location>
</feature>
<dbReference type="SUPFAM" id="SSF101898">
    <property type="entry name" value="NHL repeat"/>
    <property type="match status" value="4"/>
</dbReference>
<gene>
    <name evidence="5" type="ORF">OXD698_LOCUS29904</name>
</gene>
<dbReference type="PROSITE" id="PS51125">
    <property type="entry name" value="NHL"/>
    <property type="match status" value="5"/>
</dbReference>
<accession>A0A819PCT3</accession>